<dbReference type="Pfam" id="PF01451">
    <property type="entry name" value="LMWPc"/>
    <property type="match status" value="1"/>
</dbReference>
<name>A0A9X2AEH7_9BACL</name>
<accession>A0A9X2AEH7</accession>
<organism evidence="6 7">
    <name type="scientific">Sulfoacidibacillus ferrooxidans</name>
    <dbReference type="NCBI Taxonomy" id="2005001"/>
    <lineage>
        <taxon>Bacteria</taxon>
        <taxon>Bacillati</taxon>
        <taxon>Bacillota</taxon>
        <taxon>Bacilli</taxon>
        <taxon>Bacillales</taxon>
        <taxon>Alicyclobacillaceae</taxon>
        <taxon>Sulfoacidibacillus</taxon>
    </lineage>
</organism>
<dbReference type="GO" id="GO:0004725">
    <property type="term" value="F:protein tyrosine phosphatase activity"/>
    <property type="evidence" value="ECO:0007669"/>
    <property type="project" value="InterPro"/>
</dbReference>
<dbReference type="CDD" id="cd16344">
    <property type="entry name" value="LMWPAP"/>
    <property type="match status" value="1"/>
</dbReference>
<dbReference type="PANTHER" id="PTHR11717">
    <property type="entry name" value="LOW MOLECULAR WEIGHT PROTEIN TYROSINE PHOSPHATASE"/>
    <property type="match status" value="1"/>
</dbReference>
<dbReference type="EC" id="3.9.1.2" evidence="6"/>
<protein>
    <submittedName>
        <fullName evidence="6">Protein-arginine-phosphatase</fullName>
        <ecNumber evidence="6">3.9.1.2</ecNumber>
    </submittedName>
</protein>
<comment type="caution">
    <text evidence="6">The sequence shown here is derived from an EMBL/GenBank/DDBJ whole genome shotgun (WGS) entry which is preliminary data.</text>
</comment>
<dbReference type="InterPro" id="IPR050438">
    <property type="entry name" value="LMW_PTPase"/>
</dbReference>
<dbReference type="SUPFAM" id="SSF52788">
    <property type="entry name" value="Phosphotyrosine protein phosphatases I"/>
    <property type="match status" value="1"/>
</dbReference>
<reference evidence="6" key="1">
    <citation type="submission" date="2022-03" db="EMBL/GenBank/DDBJ databases">
        <title>Draft Genome Sequence of Firmicute Strain S0AB, a Heterotrophic Iron/Sulfur-Oxidizing Extreme Acidophile.</title>
        <authorList>
            <person name="Vergara E."/>
            <person name="Pakostova E."/>
            <person name="Johnson D.B."/>
            <person name="Holmes D.S."/>
        </authorList>
    </citation>
    <scope>NUCLEOTIDE SEQUENCE</scope>
    <source>
        <strain evidence="6">S0AB</strain>
    </source>
</reference>
<feature type="active site" evidence="4">
    <location>
        <position position="14"/>
    </location>
</feature>
<feature type="active site" description="Proton donor" evidence="4">
    <location>
        <position position="124"/>
    </location>
</feature>
<dbReference type="RefSeq" id="WP_241713553.1">
    <property type="nucleotide sequence ID" value="NZ_JALBUF010000004.1"/>
</dbReference>
<evidence type="ECO:0000256" key="3">
    <source>
        <dbReference type="ARBA" id="ARBA00022912"/>
    </source>
</evidence>
<evidence type="ECO:0000256" key="4">
    <source>
        <dbReference type="PIRSR" id="PIRSR617867-1"/>
    </source>
</evidence>
<evidence type="ECO:0000256" key="2">
    <source>
        <dbReference type="ARBA" id="ARBA00022801"/>
    </source>
</evidence>
<keyword evidence="7" id="KW-1185">Reference proteome</keyword>
<evidence type="ECO:0000313" key="6">
    <source>
        <dbReference type="EMBL" id="MCI0183357.1"/>
    </source>
</evidence>
<dbReference type="InterPro" id="IPR023485">
    <property type="entry name" value="Ptyr_pPase"/>
</dbReference>
<proteinExistence type="inferred from homology"/>
<evidence type="ECO:0000259" key="5">
    <source>
        <dbReference type="SMART" id="SM00226"/>
    </source>
</evidence>
<dbReference type="EMBL" id="JALBUF010000004">
    <property type="protein sequence ID" value="MCI0183357.1"/>
    <property type="molecule type" value="Genomic_DNA"/>
</dbReference>
<dbReference type="PRINTS" id="PR00719">
    <property type="entry name" value="LMWPTPASE"/>
</dbReference>
<evidence type="ECO:0000256" key="1">
    <source>
        <dbReference type="ARBA" id="ARBA00011063"/>
    </source>
</evidence>
<feature type="active site" description="Nucleophile" evidence="4">
    <location>
        <position position="8"/>
    </location>
</feature>
<feature type="domain" description="Phosphotyrosine protein phosphatase I" evidence="5">
    <location>
        <begin position="2"/>
        <end position="150"/>
    </location>
</feature>
<dbReference type="InterPro" id="IPR036196">
    <property type="entry name" value="Ptyr_pPase_sf"/>
</dbReference>
<dbReference type="Proteomes" id="UP001139263">
    <property type="component" value="Unassembled WGS sequence"/>
</dbReference>
<dbReference type="Gene3D" id="3.40.50.2300">
    <property type="match status" value="1"/>
</dbReference>
<comment type="similarity">
    <text evidence="1">Belongs to the low molecular weight phosphotyrosine protein phosphatase family.</text>
</comment>
<gene>
    <name evidence="6" type="primary">ywlE</name>
    <name evidence="6" type="ORF">MM817_01634</name>
</gene>
<sequence length="156" mass="17383">MFVILFICTGNTCRSPMAQYLMEKLIVQAGLEGEISVRSAGLSALEGDAMSQGAQTALLRRGAPLIDAHAAQRVTNEHVNTADLVLTMTQSHKRALLDVFPTHKEKIWTLLEYADIRRSLDIEDPYGQEDDVYERTAQQIEEACAIILQKVRSHIS</sequence>
<dbReference type="PANTHER" id="PTHR11717:SF31">
    <property type="entry name" value="LOW MOLECULAR WEIGHT PROTEIN-TYROSINE-PHOSPHATASE ETP-RELATED"/>
    <property type="match status" value="1"/>
</dbReference>
<keyword evidence="2 6" id="KW-0378">Hydrolase</keyword>
<evidence type="ECO:0000313" key="7">
    <source>
        <dbReference type="Proteomes" id="UP001139263"/>
    </source>
</evidence>
<keyword evidence="3" id="KW-0904">Protein phosphatase</keyword>
<dbReference type="AlphaFoldDB" id="A0A9X2AEH7"/>
<dbReference type="SMART" id="SM00226">
    <property type="entry name" value="LMWPc"/>
    <property type="match status" value="1"/>
</dbReference>
<dbReference type="InterPro" id="IPR017867">
    <property type="entry name" value="Tyr_phospatase_low_mol_wt"/>
</dbReference>
<dbReference type="GO" id="GO:0098627">
    <property type="term" value="F:protein arginine phosphatase activity"/>
    <property type="evidence" value="ECO:0007669"/>
    <property type="project" value="UniProtKB-EC"/>
</dbReference>